<dbReference type="InterPro" id="IPR000160">
    <property type="entry name" value="GGDEF_dom"/>
</dbReference>
<feature type="transmembrane region" description="Helical" evidence="2">
    <location>
        <begin position="190"/>
        <end position="207"/>
    </location>
</feature>
<feature type="transmembrane region" description="Helical" evidence="2">
    <location>
        <begin position="213"/>
        <end position="233"/>
    </location>
</feature>
<keyword evidence="5" id="KW-1185">Reference proteome</keyword>
<evidence type="ECO:0000256" key="2">
    <source>
        <dbReference type="SAM" id="Phobius"/>
    </source>
</evidence>
<dbReference type="SUPFAM" id="SSF55073">
    <property type="entry name" value="Nucleotide cyclase"/>
    <property type="match status" value="1"/>
</dbReference>
<name>A0AA35CQM8_9FIRM</name>
<dbReference type="RefSeq" id="WP_264842766.1">
    <property type="nucleotide sequence ID" value="NZ_AP025628.1"/>
</dbReference>
<dbReference type="PANTHER" id="PTHR46663:SF2">
    <property type="entry name" value="GGDEF DOMAIN-CONTAINING PROTEIN"/>
    <property type="match status" value="1"/>
</dbReference>
<keyword evidence="2" id="KW-0472">Membrane</keyword>
<dbReference type="NCBIfam" id="TIGR00254">
    <property type="entry name" value="GGDEF"/>
    <property type="match status" value="1"/>
</dbReference>
<dbReference type="KEGG" id="cmic:caldi_32610"/>
<accession>A0AA35CQM8</accession>
<sequence>MNSTRLLIVAAAIEMFQGLSIYVFPRDFWAPVYEPLRPFFPLISAALVASGVLLLLLMRFPLSGAAARGLAVLPAAPLALQAWFFGDAGVWEGTVFYGLLAAAVAASPWLPPPAGEPADGASDPDLAAATFGLIQAVTGLLMLVAPGAVADPAVDPIGSMRPVTGLLGLVGGAALIVPEPRRGWAQPRSPWRQLAGSIFPLLVIYSFARMGIWTGVVAWGAWVLGPLTGLMAWSPGPLDDGRPAAQTAASDSLASTERLLEMWTWLLALVVIVLSAVNRGEAMIQPLTAQAFVVGAALFNSTMYWGPGRRLAPERRVFWHLAFLTVALGLGLAGARRVDPGFLALLTATPILATRALGSEVGSRILGLGLTTVVVGQVRNWALNGAPLFEALGAGAVQGLVLAAAAAVGMRSAAEQRRLIQDLTRAQADLQNAYEELMAQQAEIQAQHEELQRRAEAMEAMQARILHLADHDPLTDLLNRRRFREELDRHLAEAGRYGENGALLFLDLDGFKRVNDTLGHQAGDALLVEVSRVLRAVLRETDVVARLGGDEFAALLPRAGGEQALAVARRILAALAEHTSAYAGVPGGIRLSIGVALYPEHGLSAEELLTRADAAMYQAKAGRGHAACLYGTAPVPRR</sequence>
<feature type="domain" description="GGDEF" evidence="3">
    <location>
        <begin position="499"/>
        <end position="632"/>
    </location>
</feature>
<feature type="transmembrane region" description="Helical" evidence="2">
    <location>
        <begin position="126"/>
        <end position="148"/>
    </location>
</feature>
<dbReference type="CDD" id="cd01949">
    <property type="entry name" value="GGDEF"/>
    <property type="match status" value="1"/>
</dbReference>
<evidence type="ECO:0000259" key="3">
    <source>
        <dbReference type="PROSITE" id="PS50887"/>
    </source>
</evidence>
<dbReference type="InterPro" id="IPR052163">
    <property type="entry name" value="DGC-Regulatory_Protein"/>
</dbReference>
<evidence type="ECO:0000313" key="5">
    <source>
        <dbReference type="Proteomes" id="UP001163687"/>
    </source>
</evidence>
<feature type="transmembrane region" description="Helical" evidence="2">
    <location>
        <begin position="160"/>
        <end position="178"/>
    </location>
</feature>
<keyword evidence="1" id="KW-0175">Coiled coil</keyword>
<dbReference type="InterPro" id="IPR029787">
    <property type="entry name" value="Nucleotide_cyclase"/>
</dbReference>
<feature type="transmembrane region" description="Helical" evidence="2">
    <location>
        <begin position="259"/>
        <end position="277"/>
    </location>
</feature>
<organism evidence="4 5">
    <name type="scientific">Caldinitratiruptor microaerophilus</name>
    <dbReference type="NCBI Taxonomy" id="671077"/>
    <lineage>
        <taxon>Bacteria</taxon>
        <taxon>Bacillati</taxon>
        <taxon>Bacillota</taxon>
        <taxon>Clostridia</taxon>
        <taxon>Eubacteriales</taxon>
        <taxon>Symbiobacteriaceae</taxon>
        <taxon>Caldinitratiruptor</taxon>
    </lineage>
</organism>
<dbReference type="FunFam" id="3.30.70.270:FF:000001">
    <property type="entry name" value="Diguanylate cyclase domain protein"/>
    <property type="match status" value="1"/>
</dbReference>
<proteinExistence type="predicted"/>
<keyword evidence="2" id="KW-1133">Transmembrane helix</keyword>
<dbReference type="EMBL" id="AP025628">
    <property type="protein sequence ID" value="BDG62171.1"/>
    <property type="molecule type" value="Genomic_DNA"/>
</dbReference>
<dbReference type="SMART" id="SM00267">
    <property type="entry name" value="GGDEF"/>
    <property type="match status" value="1"/>
</dbReference>
<evidence type="ECO:0000256" key="1">
    <source>
        <dbReference type="SAM" id="Coils"/>
    </source>
</evidence>
<dbReference type="AlphaFoldDB" id="A0AA35CQM8"/>
<dbReference type="Pfam" id="PF00990">
    <property type="entry name" value="GGDEF"/>
    <property type="match status" value="1"/>
</dbReference>
<protein>
    <recommendedName>
        <fullName evidence="3">GGDEF domain-containing protein</fullName>
    </recommendedName>
</protein>
<feature type="transmembrane region" description="Helical" evidence="2">
    <location>
        <begin position="65"/>
        <end position="84"/>
    </location>
</feature>
<evidence type="ECO:0000313" key="4">
    <source>
        <dbReference type="EMBL" id="BDG62171.1"/>
    </source>
</evidence>
<gene>
    <name evidence="4" type="ORF">caldi_32610</name>
</gene>
<keyword evidence="2" id="KW-0812">Transmembrane</keyword>
<feature type="coiled-coil region" evidence="1">
    <location>
        <begin position="413"/>
        <end position="461"/>
    </location>
</feature>
<dbReference type="Proteomes" id="UP001163687">
    <property type="component" value="Chromosome"/>
</dbReference>
<feature type="transmembrane region" description="Helical" evidence="2">
    <location>
        <begin position="7"/>
        <end position="24"/>
    </location>
</feature>
<dbReference type="Gene3D" id="3.30.70.270">
    <property type="match status" value="1"/>
</dbReference>
<dbReference type="PROSITE" id="PS50887">
    <property type="entry name" value="GGDEF"/>
    <property type="match status" value="1"/>
</dbReference>
<dbReference type="InterPro" id="IPR043128">
    <property type="entry name" value="Rev_trsase/Diguanyl_cyclase"/>
</dbReference>
<feature type="transmembrane region" description="Helical" evidence="2">
    <location>
        <begin position="39"/>
        <end position="58"/>
    </location>
</feature>
<feature type="transmembrane region" description="Helical" evidence="2">
    <location>
        <begin position="317"/>
        <end position="335"/>
    </location>
</feature>
<reference evidence="4" key="1">
    <citation type="submission" date="2022-03" db="EMBL/GenBank/DDBJ databases">
        <title>Complete genome sequence of Caldinitratiruptor microaerophilus.</title>
        <authorList>
            <person name="Mukaiyama R."/>
            <person name="Nishiyama T."/>
            <person name="Ueda K."/>
        </authorList>
    </citation>
    <scope>NUCLEOTIDE SEQUENCE</scope>
    <source>
        <strain evidence="4">JCM 16183</strain>
    </source>
</reference>
<dbReference type="PANTHER" id="PTHR46663">
    <property type="entry name" value="DIGUANYLATE CYCLASE DGCT-RELATED"/>
    <property type="match status" value="1"/>
</dbReference>